<dbReference type="EMBL" id="ML995808">
    <property type="protein sequence ID" value="KAF2774498.1"/>
    <property type="molecule type" value="Genomic_DNA"/>
</dbReference>
<evidence type="ECO:0000313" key="3">
    <source>
        <dbReference type="Proteomes" id="UP000799436"/>
    </source>
</evidence>
<sequence>MTNKPKGKRKKHATRTPERPTKPQNPLCLLGLPAELRLIIYDKIKSDIEDRAQRTASFRPPELGLGLLWTCKLIRHEYLPVWHSIDCRRIHTLQLYSFDFKLKPALAALRDLLAHPTLKPAVVEMCVWLYRVRPAMAREIKAWMAFWAGFQPDRHTWAGVQRRYVVHLDEKALGLELRREVVDEVGLLESLQQFPSVSPDLFASVVNIGRAMLPQLSANVDARLLLRACGKSYSRECQAGFQLQQKPMAIGKSEAVGWTRVASISATTSEAE</sequence>
<reference evidence="2" key="1">
    <citation type="journal article" date="2020" name="Stud. Mycol.">
        <title>101 Dothideomycetes genomes: a test case for predicting lifestyles and emergence of pathogens.</title>
        <authorList>
            <person name="Haridas S."/>
            <person name="Albert R."/>
            <person name="Binder M."/>
            <person name="Bloem J."/>
            <person name="Labutti K."/>
            <person name="Salamov A."/>
            <person name="Andreopoulos B."/>
            <person name="Baker S."/>
            <person name="Barry K."/>
            <person name="Bills G."/>
            <person name="Bluhm B."/>
            <person name="Cannon C."/>
            <person name="Castanera R."/>
            <person name="Culley D."/>
            <person name="Daum C."/>
            <person name="Ezra D."/>
            <person name="Gonzalez J."/>
            <person name="Henrissat B."/>
            <person name="Kuo A."/>
            <person name="Liang C."/>
            <person name="Lipzen A."/>
            <person name="Lutzoni F."/>
            <person name="Magnuson J."/>
            <person name="Mondo S."/>
            <person name="Nolan M."/>
            <person name="Ohm R."/>
            <person name="Pangilinan J."/>
            <person name="Park H.-J."/>
            <person name="Ramirez L."/>
            <person name="Alfaro M."/>
            <person name="Sun H."/>
            <person name="Tritt A."/>
            <person name="Yoshinaga Y."/>
            <person name="Zwiers L.-H."/>
            <person name="Turgeon B."/>
            <person name="Goodwin S."/>
            <person name="Spatafora J."/>
            <person name="Crous P."/>
            <person name="Grigoriev I."/>
        </authorList>
    </citation>
    <scope>NUCLEOTIDE SEQUENCE</scope>
    <source>
        <strain evidence="2">CBS 116005</strain>
    </source>
</reference>
<proteinExistence type="predicted"/>
<feature type="region of interest" description="Disordered" evidence="1">
    <location>
        <begin position="1"/>
        <end position="26"/>
    </location>
</feature>
<gene>
    <name evidence="2" type="ORF">EJ03DRAFT_332903</name>
</gene>
<feature type="compositionally biased region" description="Basic residues" evidence="1">
    <location>
        <begin position="1"/>
        <end position="14"/>
    </location>
</feature>
<protein>
    <recommendedName>
        <fullName evidence="4">F-box domain-containing protein</fullName>
    </recommendedName>
</protein>
<dbReference type="Proteomes" id="UP000799436">
    <property type="component" value="Unassembled WGS sequence"/>
</dbReference>
<dbReference type="AlphaFoldDB" id="A0A6G1LPY6"/>
<keyword evidence="3" id="KW-1185">Reference proteome</keyword>
<organism evidence="2 3">
    <name type="scientific">Teratosphaeria nubilosa</name>
    <dbReference type="NCBI Taxonomy" id="161662"/>
    <lineage>
        <taxon>Eukaryota</taxon>
        <taxon>Fungi</taxon>
        <taxon>Dikarya</taxon>
        <taxon>Ascomycota</taxon>
        <taxon>Pezizomycotina</taxon>
        <taxon>Dothideomycetes</taxon>
        <taxon>Dothideomycetidae</taxon>
        <taxon>Mycosphaerellales</taxon>
        <taxon>Teratosphaeriaceae</taxon>
        <taxon>Teratosphaeria</taxon>
    </lineage>
</organism>
<evidence type="ECO:0000256" key="1">
    <source>
        <dbReference type="SAM" id="MobiDB-lite"/>
    </source>
</evidence>
<evidence type="ECO:0008006" key="4">
    <source>
        <dbReference type="Google" id="ProtNLM"/>
    </source>
</evidence>
<evidence type="ECO:0000313" key="2">
    <source>
        <dbReference type="EMBL" id="KAF2774498.1"/>
    </source>
</evidence>
<name>A0A6G1LPY6_9PEZI</name>
<accession>A0A6G1LPY6</accession>